<protein>
    <submittedName>
        <fullName evidence="1">Uncharacterized protein</fullName>
    </submittedName>
</protein>
<proteinExistence type="predicted"/>
<keyword evidence="2" id="KW-1185">Reference proteome</keyword>
<name>A0A448ZTI8_9STRA</name>
<evidence type="ECO:0000313" key="2">
    <source>
        <dbReference type="Proteomes" id="UP000291116"/>
    </source>
</evidence>
<dbReference type="EMBL" id="CAACVS010000699">
    <property type="protein sequence ID" value="VEU45345.1"/>
    <property type="molecule type" value="Genomic_DNA"/>
</dbReference>
<dbReference type="Proteomes" id="UP000291116">
    <property type="component" value="Unassembled WGS sequence"/>
</dbReference>
<reference evidence="1 2" key="1">
    <citation type="submission" date="2019-01" db="EMBL/GenBank/DDBJ databases">
        <authorList>
            <person name="Ferrante I. M."/>
        </authorList>
    </citation>
    <scope>NUCLEOTIDE SEQUENCE [LARGE SCALE GENOMIC DNA]</scope>
    <source>
        <strain evidence="1 2">B856</strain>
    </source>
</reference>
<sequence>MDIFVILLKRSLELSPLERTVELPKVCIFVLQALLYEVFFSNDQLAIHRVELHVIRAKIFRILFVP</sequence>
<accession>A0A448ZTI8</accession>
<organism evidence="1 2">
    <name type="scientific">Pseudo-nitzschia multistriata</name>
    <dbReference type="NCBI Taxonomy" id="183589"/>
    <lineage>
        <taxon>Eukaryota</taxon>
        <taxon>Sar</taxon>
        <taxon>Stramenopiles</taxon>
        <taxon>Ochrophyta</taxon>
        <taxon>Bacillariophyta</taxon>
        <taxon>Bacillariophyceae</taxon>
        <taxon>Bacillariophycidae</taxon>
        <taxon>Bacillariales</taxon>
        <taxon>Bacillariaceae</taxon>
        <taxon>Pseudo-nitzschia</taxon>
    </lineage>
</organism>
<dbReference type="AlphaFoldDB" id="A0A448ZTI8"/>
<evidence type="ECO:0000313" key="1">
    <source>
        <dbReference type="EMBL" id="VEU45345.1"/>
    </source>
</evidence>
<gene>
    <name evidence="1" type="ORF">PSNMU_V1.4_AUG-EV-PASAV3_0125170</name>
</gene>